<name>A0A061FJH3_THECC</name>
<keyword evidence="3 7" id="KW-0479">Metal-binding</keyword>
<dbReference type="InterPro" id="IPR036396">
    <property type="entry name" value="Cyt_P450_sf"/>
</dbReference>
<dbReference type="AlphaFoldDB" id="A0A061FJH3"/>
<dbReference type="InterPro" id="IPR017972">
    <property type="entry name" value="Cyt_P450_CS"/>
</dbReference>
<dbReference type="Gramene" id="EOY14634">
    <property type="protein sequence ID" value="EOY14634"/>
    <property type="gene ID" value="TCM_033948"/>
</dbReference>
<sequence length="514" mass="57750">MGTEVISKFKPLMSSLNFHPASAHVRLPMQKKLSSIRDSFWPIHIGSRQSGGAAPEAGGAWPIIGHLPLLGGPEQPHVTLGAMADKHGPVFMIRLGVHQAAVVSSSDIAKEIFTVNDMAVSSRSKMAAAEHLGYNYAMFGFSPYGQFWREMRKITMLELLSNHRIEKLRNVFVSEIEGSLKDLYKFWLEEKNDSGHVFVEMKKQFGDLTLNVILRMVAGKRYTGGAKEDEKVVTQYRKALRDFFHLTGMFVMGDAVPILRWLDLGGHVKHMKKTAKELDEIVGGWLDDHRRNGRWDETKTDKDFMHVMQSVLRGSDLAGYDADTINKATSLNMILEGSDTTAVTLIWALSLLLNNPHLLKKAQEELDTHVGKERFVHESDISKLVYIQAIIKETLRMYPPAPLSAPRELSECCCVGGYDIPDGTRLIVNLHKIQRDPKIWPEPSEFRPERFLTTNKDVDVRGQHFELMPFGSGRRSCPGTSFALQMLHLTLSNFLHAFNFSTPANGLIDLNGTV</sequence>
<keyword evidence="6 8" id="KW-0503">Monooxygenase</keyword>
<dbReference type="InterPro" id="IPR050651">
    <property type="entry name" value="Plant_Cytochrome_P450_Monoox"/>
</dbReference>
<dbReference type="GO" id="GO:0005506">
    <property type="term" value="F:iron ion binding"/>
    <property type="evidence" value="ECO:0007669"/>
    <property type="project" value="InterPro"/>
</dbReference>
<dbReference type="PANTHER" id="PTHR47947">
    <property type="entry name" value="CYTOCHROME P450 82C3-RELATED"/>
    <property type="match status" value="1"/>
</dbReference>
<dbReference type="STRING" id="3641.A0A061FJH3"/>
<dbReference type="OMA" id="VELNQWF"/>
<evidence type="ECO:0000256" key="2">
    <source>
        <dbReference type="ARBA" id="ARBA00022617"/>
    </source>
</evidence>
<dbReference type="GO" id="GO:0020037">
    <property type="term" value="F:heme binding"/>
    <property type="evidence" value="ECO:0007669"/>
    <property type="project" value="InterPro"/>
</dbReference>
<accession>A0A061FJH3</accession>
<dbReference type="FunFam" id="1.10.630.10:FF:000026">
    <property type="entry name" value="Cytochrome P450 82C4"/>
    <property type="match status" value="1"/>
</dbReference>
<proteinExistence type="inferred from homology"/>
<dbReference type="Proteomes" id="UP000026915">
    <property type="component" value="Chromosome 8"/>
</dbReference>
<evidence type="ECO:0000256" key="1">
    <source>
        <dbReference type="ARBA" id="ARBA00010617"/>
    </source>
</evidence>
<evidence type="ECO:0000256" key="3">
    <source>
        <dbReference type="ARBA" id="ARBA00022723"/>
    </source>
</evidence>
<evidence type="ECO:0000256" key="5">
    <source>
        <dbReference type="ARBA" id="ARBA00023004"/>
    </source>
</evidence>
<dbReference type="InterPro" id="IPR001128">
    <property type="entry name" value="Cyt_P450"/>
</dbReference>
<dbReference type="EMBL" id="CM001886">
    <property type="protein sequence ID" value="EOY14634.1"/>
    <property type="molecule type" value="Genomic_DNA"/>
</dbReference>
<comment type="similarity">
    <text evidence="1 8">Belongs to the cytochrome P450 family.</text>
</comment>
<dbReference type="HOGENOM" id="CLU_001570_4_0_1"/>
<dbReference type="eggNOG" id="KOG0156">
    <property type="taxonomic scope" value="Eukaryota"/>
</dbReference>
<keyword evidence="4 8" id="KW-0560">Oxidoreductase</keyword>
<comment type="cofactor">
    <cofactor evidence="7">
        <name>heme</name>
        <dbReference type="ChEBI" id="CHEBI:30413"/>
    </cofactor>
</comment>
<dbReference type="PROSITE" id="PS00086">
    <property type="entry name" value="CYTOCHROME_P450"/>
    <property type="match status" value="1"/>
</dbReference>
<organism evidence="9 10">
    <name type="scientific">Theobroma cacao</name>
    <name type="common">Cacao</name>
    <name type="synonym">Cocoa</name>
    <dbReference type="NCBI Taxonomy" id="3641"/>
    <lineage>
        <taxon>Eukaryota</taxon>
        <taxon>Viridiplantae</taxon>
        <taxon>Streptophyta</taxon>
        <taxon>Embryophyta</taxon>
        <taxon>Tracheophyta</taxon>
        <taxon>Spermatophyta</taxon>
        <taxon>Magnoliopsida</taxon>
        <taxon>eudicotyledons</taxon>
        <taxon>Gunneridae</taxon>
        <taxon>Pentapetalae</taxon>
        <taxon>rosids</taxon>
        <taxon>malvids</taxon>
        <taxon>Malvales</taxon>
        <taxon>Malvaceae</taxon>
        <taxon>Byttnerioideae</taxon>
        <taxon>Theobroma</taxon>
    </lineage>
</organism>
<evidence type="ECO:0000313" key="10">
    <source>
        <dbReference type="Proteomes" id="UP000026915"/>
    </source>
</evidence>
<feature type="binding site" description="axial binding residue" evidence="7">
    <location>
        <position position="477"/>
    </location>
    <ligand>
        <name>heme</name>
        <dbReference type="ChEBI" id="CHEBI:30413"/>
    </ligand>
    <ligandPart>
        <name>Fe</name>
        <dbReference type="ChEBI" id="CHEBI:18248"/>
    </ligandPart>
</feature>
<dbReference type="SUPFAM" id="SSF48264">
    <property type="entry name" value="Cytochrome P450"/>
    <property type="match status" value="1"/>
</dbReference>
<keyword evidence="2 7" id="KW-0349">Heme</keyword>
<evidence type="ECO:0000313" key="9">
    <source>
        <dbReference type="EMBL" id="EOY14634.1"/>
    </source>
</evidence>
<dbReference type="CDD" id="cd20654">
    <property type="entry name" value="CYP82"/>
    <property type="match status" value="1"/>
</dbReference>
<dbReference type="PANTHER" id="PTHR47947:SF49">
    <property type="entry name" value="CYTOCHROME P450 FAMILY PROTEIN"/>
    <property type="match status" value="1"/>
</dbReference>
<dbReference type="InterPro" id="IPR002401">
    <property type="entry name" value="Cyt_P450_E_grp-I"/>
</dbReference>
<keyword evidence="5 7" id="KW-0408">Iron</keyword>
<evidence type="ECO:0000256" key="4">
    <source>
        <dbReference type="ARBA" id="ARBA00023002"/>
    </source>
</evidence>
<dbReference type="PRINTS" id="PR00463">
    <property type="entry name" value="EP450I"/>
</dbReference>
<dbReference type="GO" id="GO:0004497">
    <property type="term" value="F:monooxygenase activity"/>
    <property type="evidence" value="ECO:0000318"/>
    <property type="project" value="GO_Central"/>
</dbReference>
<dbReference type="GO" id="GO:0016709">
    <property type="term" value="F:oxidoreductase activity, acting on paired donors, with incorporation or reduction of molecular oxygen, NAD(P)H as one donor, and incorporation of one atom of oxygen"/>
    <property type="evidence" value="ECO:0007669"/>
    <property type="project" value="UniProtKB-ARBA"/>
</dbReference>
<gene>
    <name evidence="9" type="ORF">TCM_033948</name>
</gene>
<dbReference type="PRINTS" id="PR00385">
    <property type="entry name" value="P450"/>
</dbReference>
<evidence type="ECO:0000256" key="8">
    <source>
        <dbReference type="RuleBase" id="RU000461"/>
    </source>
</evidence>
<dbReference type="Gene3D" id="1.10.630.10">
    <property type="entry name" value="Cytochrome P450"/>
    <property type="match status" value="1"/>
</dbReference>
<dbReference type="Pfam" id="PF00067">
    <property type="entry name" value="p450"/>
    <property type="match status" value="1"/>
</dbReference>
<dbReference type="InParanoid" id="A0A061FJH3"/>
<evidence type="ECO:0000256" key="7">
    <source>
        <dbReference type="PIRSR" id="PIRSR602401-1"/>
    </source>
</evidence>
<keyword evidence="10" id="KW-1185">Reference proteome</keyword>
<evidence type="ECO:0000256" key="6">
    <source>
        <dbReference type="ARBA" id="ARBA00023033"/>
    </source>
</evidence>
<reference evidence="9 10" key="1">
    <citation type="journal article" date="2013" name="Genome Biol.">
        <title>The genome sequence of the most widely cultivated cacao type and its use to identify candidate genes regulating pod color.</title>
        <authorList>
            <person name="Motamayor J.C."/>
            <person name="Mockaitis K."/>
            <person name="Schmutz J."/>
            <person name="Haiminen N."/>
            <person name="Iii D.L."/>
            <person name="Cornejo O."/>
            <person name="Findley S.D."/>
            <person name="Zheng P."/>
            <person name="Utro F."/>
            <person name="Royaert S."/>
            <person name="Saski C."/>
            <person name="Jenkins J."/>
            <person name="Podicheti R."/>
            <person name="Zhao M."/>
            <person name="Scheffler B.E."/>
            <person name="Stack J.C."/>
            <person name="Feltus F.A."/>
            <person name="Mustiga G.M."/>
            <person name="Amores F."/>
            <person name="Phillips W."/>
            <person name="Marelli J.P."/>
            <person name="May G.D."/>
            <person name="Shapiro H."/>
            <person name="Ma J."/>
            <person name="Bustamante C.D."/>
            <person name="Schnell R.J."/>
            <person name="Main D."/>
            <person name="Gilbert D."/>
            <person name="Parida L."/>
            <person name="Kuhn D.N."/>
        </authorList>
    </citation>
    <scope>NUCLEOTIDE SEQUENCE [LARGE SCALE GENOMIC DNA]</scope>
    <source>
        <strain evidence="10">cv. Matina 1-6</strain>
    </source>
</reference>
<protein>
    <submittedName>
        <fullName evidence="9">Cytochrome P450, family 82, subfamily C, polypeptide 4, putative</fullName>
    </submittedName>
</protein>